<evidence type="ECO:0000256" key="6">
    <source>
        <dbReference type="SAM" id="Phobius"/>
    </source>
</evidence>
<comment type="subcellular location">
    <subcellularLocation>
        <location evidence="1">Cell membrane</location>
        <topology evidence="1">Multi-pass membrane protein</topology>
    </subcellularLocation>
</comment>
<dbReference type="Pfam" id="PF06271">
    <property type="entry name" value="RDD"/>
    <property type="match status" value="1"/>
</dbReference>
<keyword evidence="2" id="KW-1003">Cell membrane</keyword>
<reference evidence="8 9" key="1">
    <citation type="submission" date="2024-01" db="EMBL/GenBank/DDBJ databases">
        <title>Niabella digestum sp. nov., isolated from waste digestion system.</title>
        <authorList>
            <person name="Zhang L."/>
        </authorList>
    </citation>
    <scope>NUCLEOTIDE SEQUENCE [LARGE SCALE GENOMIC DNA]</scope>
    <source>
        <strain evidence="8 9">A18</strain>
    </source>
</reference>
<comment type="caution">
    <text evidence="8">The sequence shown here is derived from an EMBL/GenBank/DDBJ whole genome shotgun (WGS) entry which is preliminary data.</text>
</comment>
<proteinExistence type="predicted"/>
<gene>
    <name evidence="8" type="ORF">V2H41_03040</name>
</gene>
<feature type="domain" description="RDD" evidence="7">
    <location>
        <begin position="23"/>
        <end position="162"/>
    </location>
</feature>
<dbReference type="PANTHER" id="PTHR36115">
    <property type="entry name" value="PROLINE-RICH ANTIGEN HOMOLOG-RELATED"/>
    <property type="match status" value="1"/>
</dbReference>
<evidence type="ECO:0000313" key="8">
    <source>
        <dbReference type="EMBL" id="MEE6186237.1"/>
    </source>
</evidence>
<evidence type="ECO:0000256" key="1">
    <source>
        <dbReference type="ARBA" id="ARBA00004651"/>
    </source>
</evidence>
<keyword evidence="5 6" id="KW-0472">Membrane</keyword>
<dbReference type="RefSeq" id="WP_330973647.1">
    <property type="nucleotide sequence ID" value="NZ_JAZGLY010000002.1"/>
</dbReference>
<dbReference type="EMBL" id="JAZGLY010000002">
    <property type="protein sequence ID" value="MEE6186237.1"/>
    <property type="molecule type" value="Genomic_DNA"/>
</dbReference>
<evidence type="ECO:0000256" key="5">
    <source>
        <dbReference type="ARBA" id="ARBA00023136"/>
    </source>
</evidence>
<feature type="transmembrane region" description="Helical" evidence="6">
    <location>
        <begin position="130"/>
        <end position="149"/>
    </location>
</feature>
<keyword evidence="3 6" id="KW-0812">Transmembrane</keyword>
<dbReference type="InterPro" id="IPR051791">
    <property type="entry name" value="Pra-immunoreactive"/>
</dbReference>
<evidence type="ECO:0000256" key="2">
    <source>
        <dbReference type="ARBA" id="ARBA00022475"/>
    </source>
</evidence>
<evidence type="ECO:0000256" key="4">
    <source>
        <dbReference type="ARBA" id="ARBA00022989"/>
    </source>
</evidence>
<feature type="transmembrane region" description="Helical" evidence="6">
    <location>
        <begin position="30"/>
        <end position="52"/>
    </location>
</feature>
<dbReference type="InterPro" id="IPR010432">
    <property type="entry name" value="RDD"/>
</dbReference>
<keyword evidence="4 6" id="KW-1133">Transmembrane helix</keyword>
<name>A0ABU7RE27_9BACT</name>
<keyword evidence="9" id="KW-1185">Reference proteome</keyword>
<accession>A0ABU7RE27</accession>
<organism evidence="8 9">
    <name type="scientific">Niabella digestorum</name>
    <dbReference type="NCBI Taxonomy" id="3117701"/>
    <lineage>
        <taxon>Bacteria</taxon>
        <taxon>Pseudomonadati</taxon>
        <taxon>Bacteroidota</taxon>
        <taxon>Chitinophagia</taxon>
        <taxon>Chitinophagales</taxon>
        <taxon>Chitinophagaceae</taxon>
        <taxon>Niabella</taxon>
    </lineage>
</organism>
<evidence type="ECO:0000313" key="9">
    <source>
        <dbReference type="Proteomes" id="UP001357452"/>
    </source>
</evidence>
<sequence length="169" mass="18890">MTESTTPFEPQGTPSSPLSFPKYGSFWERFAAILIDIIILAVAGQFISRIFASPSPEEIREIMEGEGLGSALRASYFSTASKMTLLMQWLYFSLMHSSSWQATLGKRALGLKVTGMNGQRITFINATGRYFASYISTIILLIGYLMMLWDDKNQTLHDKLAKTLVVKSK</sequence>
<evidence type="ECO:0000259" key="7">
    <source>
        <dbReference type="Pfam" id="PF06271"/>
    </source>
</evidence>
<dbReference type="Proteomes" id="UP001357452">
    <property type="component" value="Unassembled WGS sequence"/>
</dbReference>
<evidence type="ECO:0000256" key="3">
    <source>
        <dbReference type="ARBA" id="ARBA00022692"/>
    </source>
</evidence>
<protein>
    <submittedName>
        <fullName evidence="8">RDD family protein</fullName>
    </submittedName>
</protein>